<comment type="caution">
    <text evidence="2">The sequence shown here is derived from an EMBL/GenBank/DDBJ whole genome shotgun (WGS) entry which is preliminary data.</text>
</comment>
<keyword evidence="1" id="KW-1133">Transmembrane helix</keyword>
<sequence>MKKSGFMLVLFLLLGLLAAAIVTQLLASVPWLGFLTKSAQISWEPKADLNVIKYDLYILVKLNVISILGIAAAIWIYRRM</sequence>
<dbReference type="OrthoDB" id="2974387at2"/>
<dbReference type="AlphaFoldDB" id="A0A5C4TC40"/>
<reference evidence="2 3" key="1">
    <citation type="submission" date="2019-05" db="EMBL/GenBank/DDBJ databases">
        <title>We sequenced the genome of Paenibacillus hemerocallicola KCTC 33185 for further insight into its adaptation and study the phylogeny of Paenibacillus.</title>
        <authorList>
            <person name="Narsing Rao M.P."/>
        </authorList>
    </citation>
    <scope>NUCLEOTIDE SEQUENCE [LARGE SCALE GENOMIC DNA]</scope>
    <source>
        <strain evidence="2 3">KCTC 33185</strain>
    </source>
</reference>
<organism evidence="2 3">
    <name type="scientific">Paenibacillus hemerocallicola</name>
    <dbReference type="NCBI Taxonomy" id="1172614"/>
    <lineage>
        <taxon>Bacteria</taxon>
        <taxon>Bacillati</taxon>
        <taxon>Bacillota</taxon>
        <taxon>Bacilli</taxon>
        <taxon>Bacillales</taxon>
        <taxon>Paenibacillaceae</taxon>
        <taxon>Paenibacillus</taxon>
    </lineage>
</organism>
<dbReference type="Proteomes" id="UP000307943">
    <property type="component" value="Unassembled WGS sequence"/>
</dbReference>
<gene>
    <name evidence="2" type="ORF">FE784_09265</name>
</gene>
<keyword evidence="3" id="KW-1185">Reference proteome</keyword>
<feature type="transmembrane region" description="Helical" evidence="1">
    <location>
        <begin position="56"/>
        <end position="77"/>
    </location>
</feature>
<evidence type="ECO:0000313" key="2">
    <source>
        <dbReference type="EMBL" id="TNJ66452.1"/>
    </source>
</evidence>
<dbReference type="EMBL" id="VDCQ01000010">
    <property type="protein sequence ID" value="TNJ66452.1"/>
    <property type="molecule type" value="Genomic_DNA"/>
</dbReference>
<dbReference type="RefSeq" id="WP_139601917.1">
    <property type="nucleotide sequence ID" value="NZ_VDCQ01000010.1"/>
</dbReference>
<protein>
    <submittedName>
        <fullName evidence="2">DUF4321 domain-containing protein</fullName>
    </submittedName>
</protein>
<dbReference type="Pfam" id="PF14209">
    <property type="entry name" value="DUF4321"/>
    <property type="match status" value="1"/>
</dbReference>
<name>A0A5C4TC40_9BACL</name>
<keyword evidence="1" id="KW-0812">Transmembrane</keyword>
<accession>A0A5C4TC40</accession>
<proteinExistence type="predicted"/>
<evidence type="ECO:0000313" key="3">
    <source>
        <dbReference type="Proteomes" id="UP000307943"/>
    </source>
</evidence>
<evidence type="ECO:0000256" key="1">
    <source>
        <dbReference type="SAM" id="Phobius"/>
    </source>
</evidence>
<keyword evidence="1" id="KW-0472">Membrane</keyword>
<dbReference type="InterPro" id="IPR025470">
    <property type="entry name" value="DUF4321"/>
</dbReference>